<reference evidence="2 3" key="1">
    <citation type="submission" date="2022-06" db="EMBL/GenBank/DDBJ databases">
        <authorList>
            <person name="Xuan X."/>
        </authorList>
    </citation>
    <scope>NUCLEOTIDE SEQUENCE [LARGE SCALE GENOMIC DNA]</scope>
    <source>
        <strain evidence="2 3">2V75</strain>
    </source>
</reference>
<comment type="caution">
    <text evidence="2">The sequence shown here is derived from an EMBL/GenBank/DDBJ whole genome shotgun (WGS) entry which is preliminary data.</text>
</comment>
<organism evidence="2 3">
    <name type="scientific">Robiginitalea marina</name>
    <dbReference type="NCBI Taxonomy" id="2954105"/>
    <lineage>
        <taxon>Bacteria</taxon>
        <taxon>Pseudomonadati</taxon>
        <taxon>Bacteroidota</taxon>
        <taxon>Flavobacteriia</taxon>
        <taxon>Flavobacteriales</taxon>
        <taxon>Flavobacteriaceae</taxon>
        <taxon>Robiginitalea</taxon>
    </lineage>
</organism>
<dbReference type="EMBL" id="JAMXIB010000008">
    <property type="protein sequence ID" value="MCO5725314.1"/>
    <property type="molecule type" value="Genomic_DNA"/>
</dbReference>
<dbReference type="SUPFAM" id="SSF53474">
    <property type="entry name" value="alpha/beta-Hydrolases"/>
    <property type="match status" value="1"/>
</dbReference>
<evidence type="ECO:0000313" key="3">
    <source>
        <dbReference type="Proteomes" id="UP001206312"/>
    </source>
</evidence>
<evidence type="ECO:0000313" key="2">
    <source>
        <dbReference type="EMBL" id="MCO5725314.1"/>
    </source>
</evidence>
<dbReference type="InterPro" id="IPR029058">
    <property type="entry name" value="AB_hydrolase_fold"/>
</dbReference>
<name>A0ABT1AZ40_9FLAO</name>
<dbReference type="Pfam" id="PF12697">
    <property type="entry name" value="Abhydrolase_6"/>
    <property type="match status" value="1"/>
</dbReference>
<accession>A0ABT1AZ40</accession>
<feature type="domain" description="AB hydrolase-1" evidence="1">
    <location>
        <begin position="12"/>
        <end position="212"/>
    </location>
</feature>
<keyword evidence="3" id="KW-1185">Reference proteome</keyword>
<dbReference type="RefSeq" id="WP_252741687.1">
    <property type="nucleotide sequence ID" value="NZ_JAMXIB010000008.1"/>
</dbReference>
<protein>
    <submittedName>
        <fullName evidence="2">Alpha/beta hydrolase</fullName>
    </submittedName>
</protein>
<sequence>MNPDTPNKIHVYLIPGLAASPEIFEFIHLPPAEFEVHLLKWFIPRPGMTLSEYAAEMAKKVTHPNPVLVGVSFGGMLAQEMAGYLQPRKTIIISSIKSRLEMPRRLLVARYTRLYKLLPTGIISNVEVLARLAFGDPVKKRLQLYERYLAVRDKTYLDWALDRIVHWERDTPIPGLVHIHGDKDSVFPMAHIGSCIAVPGGTHTMILHRHRWLNEHLPAIILQDDSSF</sequence>
<gene>
    <name evidence="2" type="ORF">NG653_10635</name>
</gene>
<dbReference type="Proteomes" id="UP001206312">
    <property type="component" value="Unassembled WGS sequence"/>
</dbReference>
<proteinExistence type="predicted"/>
<dbReference type="GO" id="GO:0016787">
    <property type="term" value="F:hydrolase activity"/>
    <property type="evidence" value="ECO:0007669"/>
    <property type="project" value="UniProtKB-KW"/>
</dbReference>
<evidence type="ECO:0000259" key="1">
    <source>
        <dbReference type="Pfam" id="PF12697"/>
    </source>
</evidence>
<dbReference type="InterPro" id="IPR000073">
    <property type="entry name" value="AB_hydrolase_1"/>
</dbReference>
<keyword evidence="2" id="KW-0378">Hydrolase</keyword>
<dbReference type="Gene3D" id="3.40.50.1820">
    <property type="entry name" value="alpha/beta hydrolase"/>
    <property type="match status" value="1"/>
</dbReference>